<evidence type="ECO:0000256" key="2">
    <source>
        <dbReference type="ARBA" id="ARBA00004604"/>
    </source>
</evidence>
<dbReference type="AlphaFoldDB" id="A0A4U0XZ46"/>
<evidence type="ECO:0000313" key="10">
    <source>
        <dbReference type="EMBL" id="TKA80953.1"/>
    </source>
</evidence>
<comment type="caution">
    <text evidence="10">The sequence shown here is derived from an EMBL/GenBank/DDBJ whole genome shotgun (WGS) entry which is preliminary data.</text>
</comment>
<comment type="subcellular location">
    <subcellularLocation>
        <location evidence="2">Nucleus</location>
        <location evidence="2">Nucleolus</location>
    </subcellularLocation>
</comment>
<feature type="region of interest" description="Disordered" evidence="9">
    <location>
        <begin position="1"/>
        <end position="64"/>
    </location>
</feature>
<dbReference type="EMBL" id="NAJN01000040">
    <property type="protein sequence ID" value="TKA80953.1"/>
    <property type="molecule type" value="Genomic_DNA"/>
</dbReference>
<name>A0A4U0XZ46_9PEZI</name>
<evidence type="ECO:0000256" key="7">
    <source>
        <dbReference type="ARBA" id="ARBA00023054"/>
    </source>
</evidence>
<accession>A0A4U0XZ46</accession>
<feature type="compositionally biased region" description="Basic and acidic residues" evidence="9">
    <location>
        <begin position="307"/>
        <end position="316"/>
    </location>
</feature>
<dbReference type="Pfam" id="PF10153">
    <property type="entry name" value="Efg1"/>
    <property type="match status" value="1"/>
</dbReference>
<keyword evidence="11" id="KW-1185">Reference proteome</keyword>
<sequence length="316" mass="35623">MSLKRKLPHHPHPSATAPTVHPSRQDIVPPEPDLPVRKKVKKANPFADATHGNASKGRPKKHTVNPIKGRIRDIKRLLQRADEGDRVTTGGGRERGYMDAGKRIGLERELQSLEIELKEAEEEILRQRMVGRYHMVRFFDRQKATRKLKKMQKQQSQLLADDTPTPDSSELEEGAKLVHTAEVDLNYTLFFPLTQPYVSLYPKKVSPDDGKVHADEEANAVGIRGDRAMWMRVEKCMADGRKTLEALRDGKLTRDMDVKFGPEQLVEGLGRLGKKKGARKRREHDSGAGKNGAERKEQQDEDSGDDFFEKDGGVAV</sequence>
<keyword evidence="8" id="KW-0539">Nucleus</keyword>
<dbReference type="PANTHER" id="PTHR33911">
    <property type="entry name" value="RRNA-PROCESSING PROTEIN EFG1"/>
    <property type="match status" value="1"/>
</dbReference>
<keyword evidence="6" id="KW-0698">rRNA processing</keyword>
<comment type="function">
    <text evidence="1">Involved in rRNA processing.</text>
</comment>
<dbReference type="OrthoDB" id="47732at2759"/>
<feature type="compositionally biased region" description="Basic residues" evidence="9">
    <location>
        <begin position="272"/>
        <end position="282"/>
    </location>
</feature>
<feature type="compositionally biased region" description="Basic and acidic residues" evidence="9">
    <location>
        <begin position="283"/>
        <end position="298"/>
    </location>
</feature>
<evidence type="ECO:0000256" key="5">
    <source>
        <dbReference type="ARBA" id="ARBA00019827"/>
    </source>
</evidence>
<comment type="similarity">
    <text evidence="3">Belongs to the EFG1 family.</text>
</comment>
<dbReference type="GO" id="GO:0000462">
    <property type="term" value="P:maturation of SSU-rRNA from tricistronic rRNA transcript (SSU-rRNA, 5.8S rRNA, LSU-rRNA)"/>
    <property type="evidence" value="ECO:0007669"/>
    <property type="project" value="TreeGrafter"/>
</dbReference>
<evidence type="ECO:0000256" key="3">
    <source>
        <dbReference type="ARBA" id="ARBA00006916"/>
    </source>
</evidence>
<keyword evidence="7" id="KW-0175">Coiled coil</keyword>
<evidence type="ECO:0000256" key="6">
    <source>
        <dbReference type="ARBA" id="ARBA00022552"/>
    </source>
</evidence>
<organism evidence="10 11">
    <name type="scientific">Cryomyces minteri</name>
    <dbReference type="NCBI Taxonomy" id="331657"/>
    <lineage>
        <taxon>Eukaryota</taxon>
        <taxon>Fungi</taxon>
        <taxon>Dikarya</taxon>
        <taxon>Ascomycota</taxon>
        <taxon>Pezizomycotina</taxon>
        <taxon>Dothideomycetes</taxon>
        <taxon>Dothideomycetes incertae sedis</taxon>
        <taxon>Cryomyces</taxon>
    </lineage>
</organism>
<proteinExistence type="inferred from homology"/>
<evidence type="ECO:0000256" key="4">
    <source>
        <dbReference type="ARBA" id="ARBA00018689"/>
    </source>
</evidence>
<dbReference type="GO" id="GO:0005730">
    <property type="term" value="C:nucleolus"/>
    <property type="evidence" value="ECO:0007669"/>
    <property type="project" value="UniProtKB-SubCell"/>
</dbReference>
<dbReference type="PANTHER" id="PTHR33911:SF1">
    <property type="entry name" value="RRNA-PROCESSING PROTEIN EFG1"/>
    <property type="match status" value="1"/>
</dbReference>
<reference evidence="10 11" key="1">
    <citation type="submission" date="2017-03" db="EMBL/GenBank/DDBJ databases">
        <title>Genomes of endolithic fungi from Antarctica.</title>
        <authorList>
            <person name="Coleine C."/>
            <person name="Masonjones S."/>
            <person name="Stajich J.E."/>
        </authorList>
    </citation>
    <scope>NUCLEOTIDE SEQUENCE [LARGE SCALE GENOMIC DNA]</scope>
    <source>
        <strain evidence="10 11">CCFEE 5187</strain>
    </source>
</reference>
<feature type="region of interest" description="Disordered" evidence="9">
    <location>
        <begin position="269"/>
        <end position="316"/>
    </location>
</feature>
<dbReference type="Proteomes" id="UP000308768">
    <property type="component" value="Unassembled WGS sequence"/>
</dbReference>
<evidence type="ECO:0000256" key="8">
    <source>
        <dbReference type="ARBA" id="ARBA00023242"/>
    </source>
</evidence>
<dbReference type="STRING" id="331657.A0A4U0XZ46"/>
<dbReference type="GO" id="GO:0030688">
    <property type="term" value="C:preribosome, small subunit precursor"/>
    <property type="evidence" value="ECO:0007669"/>
    <property type="project" value="TreeGrafter"/>
</dbReference>
<evidence type="ECO:0000256" key="1">
    <source>
        <dbReference type="ARBA" id="ARBA00002773"/>
    </source>
</evidence>
<dbReference type="InterPro" id="IPR019310">
    <property type="entry name" value="Efg1"/>
</dbReference>
<feature type="compositionally biased region" description="Low complexity" evidence="9">
    <location>
        <begin position="13"/>
        <end position="22"/>
    </location>
</feature>
<evidence type="ECO:0000313" key="11">
    <source>
        <dbReference type="Proteomes" id="UP000308768"/>
    </source>
</evidence>
<protein>
    <recommendedName>
        <fullName evidence="4">rRNA-processing protein EFG1</fullName>
    </recommendedName>
    <alternativeName>
        <fullName evidence="5">rRNA-processing protein efg1</fullName>
    </alternativeName>
</protein>
<dbReference type="InterPro" id="IPR050786">
    <property type="entry name" value="EFG1_rRNA-proc"/>
</dbReference>
<evidence type="ECO:0000256" key="9">
    <source>
        <dbReference type="SAM" id="MobiDB-lite"/>
    </source>
</evidence>
<feature type="region of interest" description="Disordered" evidence="9">
    <location>
        <begin position="147"/>
        <end position="172"/>
    </location>
</feature>
<feature type="compositionally biased region" description="Basic residues" evidence="9">
    <location>
        <begin position="1"/>
        <end position="12"/>
    </location>
</feature>
<gene>
    <name evidence="10" type="ORF">B0A49_00887</name>
</gene>